<accession>A0A6D2JP24</accession>
<dbReference type="EMBL" id="CACVBM020001255">
    <property type="protein sequence ID" value="CAA7041877.1"/>
    <property type="molecule type" value="Genomic_DNA"/>
</dbReference>
<feature type="compositionally biased region" description="Low complexity" evidence="1">
    <location>
        <begin position="11"/>
        <end position="24"/>
    </location>
</feature>
<evidence type="ECO:0000256" key="1">
    <source>
        <dbReference type="SAM" id="MobiDB-lite"/>
    </source>
</evidence>
<dbReference type="OrthoDB" id="1072134at2759"/>
<proteinExistence type="predicted"/>
<dbReference type="AlphaFoldDB" id="A0A6D2JP24"/>
<reference evidence="2" key="1">
    <citation type="submission" date="2020-01" db="EMBL/GenBank/DDBJ databases">
        <authorList>
            <person name="Mishra B."/>
        </authorList>
    </citation>
    <scope>NUCLEOTIDE SEQUENCE [LARGE SCALE GENOMIC DNA]</scope>
</reference>
<name>A0A6D2JP24_9BRAS</name>
<dbReference type="Pfam" id="PF06683">
    <property type="entry name" value="DUF1184"/>
    <property type="match status" value="2"/>
</dbReference>
<feature type="region of interest" description="Disordered" evidence="1">
    <location>
        <begin position="1"/>
        <end position="24"/>
    </location>
</feature>
<sequence>MESNPSSGGVLRRLAPSSSSSRYYPYAASDKSARKEEIREEVIRLGVEFLLCDDIRTMLWFCFKCWRDQHVSPNPVLERLLRVMHFVYLRDIKPKKGVFKNHGNSAQWRLVKTTWEGFYNGIMVMDRFVMALRRKSKTYDDRLLLSGIVSYKQEVFKSLVDKLRSAKHVSEANGFPRETIESEILDLWKSVFDEEAKEATETLQAVRNGVINDLFRAISGKPQHRAIQALPPHSHYVLGIEFVKEHLKEEVVQLGFELSLLVAESMVLLCDDDIRSVLWFCFKLWRNATRKRDCESPVVGKLLCVMHYVYSQHIKPNNGGRIDEKNDDGNSVQWELIKTTLKDLSAGYRDLDSLFSVLRGEECCLVGVVLPYRVEEAVNKVDDKLSCAKQGNGFAREAMESDIMQLWKSIFDKETEEAWRVKVKMSRILSDLFNPLLEDTEKD</sequence>
<organism evidence="2 3">
    <name type="scientific">Microthlaspi erraticum</name>
    <dbReference type="NCBI Taxonomy" id="1685480"/>
    <lineage>
        <taxon>Eukaryota</taxon>
        <taxon>Viridiplantae</taxon>
        <taxon>Streptophyta</taxon>
        <taxon>Embryophyta</taxon>
        <taxon>Tracheophyta</taxon>
        <taxon>Spermatophyta</taxon>
        <taxon>Magnoliopsida</taxon>
        <taxon>eudicotyledons</taxon>
        <taxon>Gunneridae</taxon>
        <taxon>Pentapetalae</taxon>
        <taxon>rosids</taxon>
        <taxon>malvids</taxon>
        <taxon>Brassicales</taxon>
        <taxon>Brassicaceae</taxon>
        <taxon>Coluteocarpeae</taxon>
        <taxon>Microthlaspi</taxon>
    </lineage>
</organism>
<evidence type="ECO:0000313" key="2">
    <source>
        <dbReference type="EMBL" id="CAA7041877.1"/>
    </source>
</evidence>
<dbReference type="Proteomes" id="UP000467841">
    <property type="component" value="Unassembled WGS sequence"/>
</dbReference>
<comment type="caution">
    <text evidence="2">The sequence shown here is derived from an EMBL/GenBank/DDBJ whole genome shotgun (WGS) entry which is preliminary data.</text>
</comment>
<gene>
    <name evidence="2" type="ORF">MERR_LOCUS29112</name>
</gene>
<dbReference type="InterPro" id="IPR009568">
    <property type="entry name" value="DUF1184"/>
</dbReference>
<protein>
    <submittedName>
        <fullName evidence="2">Uncharacterized protein</fullName>
    </submittedName>
</protein>
<keyword evidence="3" id="KW-1185">Reference proteome</keyword>
<evidence type="ECO:0000313" key="3">
    <source>
        <dbReference type="Proteomes" id="UP000467841"/>
    </source>
</evidence>